<evidence type="ECO:0000313" key="2">
    <source>
        <dbReference type="Proteomes" id="UP000515204"/>
    </source>
</evidence>
<proteinExistence type="predicted"/>
<accession>A0A6P3YCN5</accession>
<feature type="region of interest" description="Disordered" evidence="1">
    <location>
        <begin position="1"/>
        <end position="50"/>
    </location>
</feature>
<sequence length="160" mass="18629">MSGNSHWTEFRRRKISKTKLSEDKENEFSSQKAFVGNKDDAEKKKRFSAGVENQKKDIALTMSVQKLSIANNTQFQIYRDDNDKKERSRSLVRKSAYRNERRKTKEKVRKSPDCMKTLEREALNHSTTPAGLQRAHSLNCNENRVSLIGENKSTVMFSRR</sequence>
<dbReference type="KEGG" id="dqu:106751999"/>
<keyword evidence="2" id="KW-1185">Reference proteome</keyword>
<evidence type="ECO:0000313" key="3">
    <source>
        <dbReference type="RefSeq" id="XP_014488826.1"/>
    </source>
</evidence>
<feature type="region of interest" description="Disordered" evidence="1">
    <location>
        <begin position="80"/>
        <end position="111"/>
    </location>
</feature>
<feature type="compositionally biased region" description="Basic residues" evidence="1">
    <location>
        <begin position="90"/>
        <end position="108"/>
    </location>
</feature>
<reference evidence="3" key="1">
    <citation type="submission" date="2025-08" db="UniProtKB">
        <authorList>
            <consortium name="RefSeq"/>
        </authorList>
    </citation>
    <scope>IDENTIFICATION</scope>
</reference>
<evidence type="ECO:0000256" key="1">
    <source>
        <dbReference type="SAM" id="MobiDB-lite"/>
    </source>
</evidence>
<name>A0A6P3YCN5_DINQU</name>
<dbReference type="RefSeq" id="XP_014488826.1">
    <property type="nucleotide sequence ID" value="XM_014633340.1"/>
</dbReference>
<dbReference type="Proteomes" id="UP000515204">
    <property type="component" value="Unplaced"/>
</dbReference>
<organism evidence="2 3">
    <name type="scientific">Dinoponera quadriceps</name>
    <name type="common">South American ant</name>
    <dbReference type="NCBI Taxonomy" id="609295"/>
    <lineage>
        <taxon>Eukaryota</taxon>
        <taxon>Metazoa</taxon>
        <taxon>Ecdysozoa</taxon>
        <taxon>Arthropoda</taxon>
        <taxon>Hexapoda</taxon>
        <taxon>Insecta</taxon>
        <taxon>Pterygota</taxon>
        <taxon>Neoptera</taxon>
        <taxon>Endopterygota</taxon>
        <taxon>Hymenoptera</taxon>
        <taxon>Apocrita</taxon>
        <taxon>Aculeata</taxon>
        <taxon>Formicoidea</taxon>
        <taxon>Formicidae</taxon>
        <taxon>Ponerinae</taxon>
        <taxon>Ponerini</taxon>
        <taxon>Dinoponera</taxon>
    </lineage>
</organism>
<dbReference type="AlphaFoldDB" id="A0A6P3YCN5"/>
<gene>
    <name evidence="3" type="primary">LOC106751999</name>
</gene>
<protein>
    <submittedName>
        <fullName evidence="3">Uncharacterized protein LOC106751999</fullName>
    </submittedName>
</protein>
<dbReference type="GeneID" id="106751999"/>
<feature type="compositionally biased region" description="Basic and acidic residues" evidence="1">
    <location>
        <begin position="80"/>
        <end position="89"/>
    </location>
</feature>